<dbReference type="NCBIfam" id="TIGR00293">
    <property type="entry name" value="prefoldin subunit alpha"/>
    <property type="match status" value="1"/>
</dbReference>
<name>A0AAX4KYX3_9CREN</name>
<dbReference type="EMBL" id="CP146016">
    <property type="protein sequence ID" value="WWQ60068.1"/>
    <property type="molecule type" value="Genomic_DNA"/>
</dbReference>
<gene>
    <name evidence="7 9" type="primary">pfdA</name>
    <name evidence="9" type="ORF">V6M85_11520</name>
</gene>
<dbReference type="GO" id="GO:0005737">
    <property type="term" value="C:cytoplasm"/>
    <property type="evidence" value="ECO:0007669"/>
    <property type="project" value="UniProtKB-SubCell"/>
</dbReference>
<dbReference type="PANTHER" id="PTHR12674">
    <property type="entry name" value="PREFOLDIN SUBUNIT 5"/>
    <property type="match status" value="1"/>
</dbReference>
<evidence type="ECO:0000256" key="8">
    <source>
        <dbReference type="SAM" id="Coils"/>
    </source>
</evidence>
<dbReference type="GO" id="GO:0006457">
    <property type="term" value="P:protein folding"/>
    <property type="evidence" value="ECO:0007669"/>
    <property type="project" value="UniProtKB-UniRule"/>
</dbReference>
<dbReference type="InterPro" id="IPR011599">
    <property type="entry name" value="PFD_alpha_archaea"/>
</dbReference>
<dbReference type="Proteomes" id="UP001432202">
    <property type="component" value="Chromosome"/>
</dbReference>
<dbReference type="InterPro" id="IPR009053">
    <property type="entry name" value="Prefoldin"/>
</dbReference>
<comment type="similarity">
    <text evidence="1">Belongs to the prefoldin subunit alpha family.</text>
</comment>
<evidence type="ECO:0000256" key="3">
    <source>
        <dbReference type="ARBA" id="ARBA00023186"/>
    </source>
</evidence>
<dbReference type="AlphaFoldDB" id="A0AAX4KYX3"/>
<organism evidence="9 10">
    <name type="scientific">Sulfolobus tengchongensis</name>
    <dbReference type="NCBI Taxonomy" id="207809"/>
    <lineage>
        <taxon>Archaea</taxon>
        <taxon>Thermoproteota</taxon>
        <taxon>Thermoprotei</taxon>
        <taxon>Sulfolobales</taxon>
        <taxon>Sulfolobaceae</taxon>
        <taxon>Sulfolobus</taxon>
    </lineage>
</organism>
<dbReference type="GO" id="GO:0016272">
    <property type="term" value="C:prefoldin complex"/>
    <property type="evidence" value="ECO:0007669"/>
    <property type="project" value="UniProtKB-UniRule"/>
</dbReference>
<protein>
    <recommendedName>
        <fullName evidence="5 7">Prefoldin subunit alpha</fullName>
    </recommendedName>
    <alternativeName>
        <fullName evidence="6 7">GimC subunit alpha</fullName>
    </alternativeName>
</protein>
<comment type="similarity">
    <text evidence="7">Belongs to the prefoldin alpha subunit family.</text>
</comment>
<dbReference type="CDD" id="cd00584">
    <property type="entry name" value="Prefoldin_alpha"/>
    <property type="match status" value="1"/>
</dbReference>
<keyword evidence="8" id="KW-0175">Coiled coil</keyword>
<dbReference type="RefSeq" id="WP_338600210.1">
    <property type="nucleotide sequence ID" value="NZ_CP146016.1"/>
</dbReference>
<dbReference type="GeneID" id="89337407"/>
<accession>A0AAX4KYX3</accession>
<dbReference type="PANTHER" id="PTHR12674:SF2">
    <property type="entry name" value="PREFOLDIN SUBUNIT 5"/>
    <property type="match status" value="1"/>
</dbReference>
<dbReference type="Pfam" id="PF02996">
    <property type="entry name" value="Prefoldin"/>
    <property type="match status" value="1"/>
</dbReference>
<keyword evidence="10" id="KW-1185">Reference proteome</keyword>
<dbReference type="GO" id="GO:0051082">
    <property type="term" value="F:unfolded protein binding"/>
    <property type="evidence" value="ECO:0007669"/>
    <property type="project" value="UniProtKB-UniRule"/>
</dbReference>
<evidence type="ECO:0000256" key="1">
    <source>
        <dbReference type="ARBA" id="ARBA00010048"/>
    </source>
</evidence>
<sequence length="148" mass="16372">MSQGQGGITLEDLIAQADYLKRYIDSLQKTQLELLESISSIDAAKQAIETIKSGSKEMLVFIDRKGYLLARVGGIVGDKVTIHLGLSYYAEVDLDTAIKILDKRKDEMNKAAQSLNNELQKAASAYNQIVDILNQIQQAAARREQQGE</sequence>
<dbReference type="HAMAP" id="MF_00308">
    <property type="entry name" value="PfdA"/>
    <property type="match status" value="1"/>
</dbReference>
<keyword evidence="3 7" id="KW-0143">Chaperone</keyword>
<comment type="function">
    <text evidence="4 7">Molecular chaperone capable of stabilizing a range of proteins. Seems to fulfill an ATP-independent, HSP70-like function in archaeal de novo protein folding.</text>
</comment>
<evidence type="ECO:0000256" key="6">
    <source>
        <dbReference type="ARBA" id="ARBA00044231"/>
    </source>
</evidence>
<comment type="subunit">
    <text evidence="2 7">Heterohexamer of two alpha and four beta subunits.</text>
</comment>
<proteinExistence type="inferred from homology"/>
<evidence type="ECO:0000256" key="4">
    <source>
        <dbReference type="ARBA" id="ARBA00025077"/>
    </source>
</evidence>
<evidence type="ECO:0000256" key="5">
    <source>
        <dbReference type="ARBA" id="ARBA00044156"/>
    </source>
</evidence>
<reference evidence="9 10" key="1">
    <citation type="submission" date="2024-02" db="EMBL/GenBank/DDBJ databases">
        <title>STSV induces naive adaptation in Sulfolobus.</title>
        <authorList>
            <person name="Xiang X."/>
            <person name="Song M."/>
        </authorList>
    </citation>
    <scope>NUCLEOTIDE SEQUENCE [LARGE SCALE GENOMIC DNA]</scope>
    <source>
        <strain evidence="9 10">RT2</strain>
    </source>
</reference>
<keyword evidence="7" id="KW-0963">Cytoplasm</keyword>
<evidence type="ECO:0000313" key="10">
    <source>
        <dbReference type="Proteomes" id="UP001432202"/>
    </source>
</evidence>
<evidence type="ECO:0000256" key="2">
    <source>
        <dbReference type="ARBA" id="ARBA00011716"/>
    </source>
</evidence>
<dbReference type="InterPro" id="IPR004127">
    <property type="entry name" value="Prefoldin_subunit_alpha"/>
</dbReference>
<evidence type="ECO:0000256" key="7">
    <source>
        <dbReference type="HAMAP-Rule" id="MF_00308"/>
    </source>
</evidence>
<dbReference type="SUPFAM" id="SSF46579">
    <property type="entry name" value="Prefoldin"/>
    <property type="match status" value="1"/>
</dbReference>
<feature type="coiled-coil region" evidence="8">
    <location>
        <begin position="98"/>
        <end position="125"/>
    </location>
</feature>
<dbReference type="Gene3D" id="1.10.287.370">
    <property type="match status" value="1"/>
</dbReference>
<evidence type="ECO:0000313" key="9">
    <source>
        <dbReference type="EMBL" id="WWQ60068.1"/>
    </source>
</evidence>
<comment type="subcellular location">
    <subcellularLocation>
        <location evidence="7">Cytoplasm</location>
    </subcellularLocation>
</comment>